<keyword evidence="3" id="KW-1185">Reference proteome</keyword>
<reference evidence="2 3" key="1">
    <citation type="submission" date="2024-08" db="EMBL/GenBank/DDBJ databases">
        <title>Draft Genome Sequence of Legionella lytica strain DSB2004, Isolated From a Fire Sprinkler System.</title>
        <authorList>
            <person name="Everhart A.D."/>
            <person name="Kidane D.T."/>
            <person name="Farone A.L."/>
            <person name="Farone M.B."/>
        </authorList>
    </citation>
    <scope>NUCLEOTIDE SEQUENCE [LARGE SCALE GENOMIC DNA]</scope>
    <source>
        <strain evidence="2 3">DSB2004</strain>
    </source>
</reference>
<evidence type="ECO:0000259" key="1">
    <source>
        <dbReference type="Pfam" id="PF01814"/>
    </source>
</evidence>
<dbReference type="PANTHER" id="PTHR35585">
    <property type="entry name" value="HHE DOMAIN PROTEIN (AFU_ORTHOLOGUE AFUA_4G00730)"/>
    <property type="match status" value="1"/>
</dbReference>
<dbReference type="Gene3D" id="1.20.120.520">
    <property type="entry name" value="nmb1532 protein domain like"/>
    <property type="match status" value="1"/>
</dbReference>
<name>A0ABW8DAW2_9GAMM</name>
<proteinExistence type="predicted"/>
<accession>A0ABW8DAW2</accession>
<sequence>MDIYDYLKMDHDKVAHLFKLFEQSTLESRKREIVALINKELLVHAHAEQEIFYKTLEKFPETQDIAQHGEKEHGELEAQLQKINAANKENWEAEVLILKELVEHHVKDEEGEMFNKAKSVISEENALILKEKVHYLKGVFLQWLSKKEHESFEG</sequence>
<dbReference type="InterPro" id="IPR012312">
    <property type="entry name" value="Hemerythrin-like"/>
</dbReference>
<dbReference type="RefSeq" id="WP_400188677.1">
    <property type="nucleotide sequence ID" value="NZ_JBGORX010000010.1"/>
</dbReference>
<evidence type="ECO:0000313" key="3">
    <source>
        <dbReference type="Proteomes" id="UP001615550"/>
    </source>
</evidence>
<dbReference type="EMBL" id="JBGORX010000010">
    <property type="protein sequence ID" value="MFJ1269862.1"/>
    <property type="molecule type" value="Genomic_DNA"/>
</dbReference>
<organism evidence="2 3">
    <name type="scientific">Legionella lytica</name>
    <dbReference type="NCBI Taxonomy" id="96232"/>
    <lineage>
        <taxon>Bacteria</taxon>
        <taxon>Pseudomonadati</taxon>
        <taxon>Pseudomonadota</taxon>
        <taxon>Gammaproteobacteria</taxon>
        <taxon>Legionellales</taxon>
        <taxon>Legionellaceae</taxon>
        <taxon>Legionella</taxon>
    </lineage>
</organism>
<evidence type="ECO:0000313" key="2">
    <source>
        <dbReference type="EMBL" id="MFJ1269862.1"/>
    </source>
</evidence>
<dbReference type="Proteomes" id="UP001615550">
    <property type="component" value="Unassembled WGS sequence"/>
</dbReference>
<dbReference type="Pfam" id="PF01814">
    <property type="entry name" value="Hemerythrin"/>
    <property type="match status" value="1"/>
</dbReference>
<protein>
    <submittedName>
        <fullName evidence="2">Hemerythrin domain-containing protein</fullName>
    </submittedName>
</protein>
<feature type="domain" description="Hemerythrin-like" evidence="1">
    <location>
        <begin position="3"/>
        <end position="116"/>
    </location>
</feature>
<comment type="caution">
    <text evidence="2">The sequence shown here is derived from an EMBL/GenBank/DDBJ whole genome shotgun (WGS) entry which is preliminary data.</text>
</comment>
<gene>
    <name evidence="2" type="ORF">ACD661_14970</name>
</gene>
<dbReference type="PANTHER" id="PTHR35585:SF1">
    <property type="entry name" value="HHE DOMAIN PROTEIN (AFU_ORTHOLOGUE AFUA_4G00730)"/>
    <property type="match status" value="1"/>
</dbReference>